<organism evidence="2">
    <name type="scientific">Rhizophora mucronata</name>
    <name type="common">Asiatic mangrove</name>
    <dbReference type="NCBI Taxonomy" id="61149"/>
    <lineage>
        <taxon>Eukaryota</taxon>
        <taxon>Viridiplantae</taxon>
        <taxon>Streptophyta</taxon>
        <taxon>Embryophyta</taxon>
        <taxon>Tracheophyta</taxon>
        <taxon>Spermatophyta</taxon>
        <taxon>Magnoliopsida</taxon>
        <taxon>eudicotyledons</taxon>
        <taxon>Gunneridae</taxon>
        <taxon>Pentapetalae</taxon>
        <taxon>rosids</taxon>
        <taxon>fabids</taxon>
        <taxon>Malpighiales</taxon>
        <taxon>Rhizophoraceae</taxon>
        <taxon>Rhizophora</taxon>
    </lineage>
</organism>
<sequence>MIVWLSSFGGRTGILDIFGHCVFIMIAFQSVELYNLTSEQFALEVDCE</sequence>
<reference evidence="2" key="1">
    <citation type="submission" date="2018-02" db="EMBL/GenBank/DDBJ databases">
        <title>Rhizophora mucronata_Transcriptome.</title>
        <authorList>
            <person name="Meera S.P."/>
            <person name="Sreeshan A."/>
            <person name="Augustine A."/>
        </authorList>
    </citation>
    <scope>NUCLEOTIDE SEQUENCE</scope>
    <source>
        <tissue evidence="2">Leaf</tissue>
    </source>
</reference>
<name>A0A2P2NYN4_RHIMU</name>
<accession>A0A2P2NYN4</accession>
<feature type="transmembrane region" description="Helical" evidence="1">
    <location>
        <begin position="12"/>
        <end position="31"/>
    </location>
</feature>
<dbReference type="AlphaFoldDB" id="A0A2P2NYN4"/>
<proteinExistence type="predicted"/>
<keyword evidence="1" id="KW-0472">Membrane</keyword>
<evidence type="ECO:0000313" key="2">
    <source>
        <dbReference type="EMBL" id="MBX47626.1"/>
    </source>
</evidence>
<dbReference type="EMBL" id="GGEC01067142">
    <property type="protein sequence ID" value="MBX47626.1"/>
    <property type="molecule type" value="Transcribed_RNA"/>
</dbReference>
<keyword evidence="1" id="KW-1133">Transmembrane helix</keyword>
<keyword evidence="1" id="KW-0812">Transmembrane</keyword>
<evidence type="ECO:0000256" key="1">
    <source>
        <dbReference type="SAM" id="Phobius"/>
    </source>
</evidence>
<protein>
    <submittedName>
        <fullName evidence="2">Uncharacterized protein</fullName>
    </submittedName>
</protein>